<accession>A0AAX6I9R1</accession>
<protein>
    <submittedName>
        <fullName evidence="1">Uncharacterized protein</fullName>
    </submittedName>
</protein>
<reference evidence="1" key="2">
    <citation type="submission" date="2023-04" db="EMBL/GenBank/DDBJ databases">
        <authorList>
            <person name="Bruccoleri R.E."/>
            <person name="Oakeley E.J."/>
            <person name="Faust A.-M."/>
            <person name="Dessus-Babus S."/>
            <person name="Altorfer M."/>
            <person name="Burckhardt D."/>
            <person name="Oertli M."/>
            <person name="Naumann U."/>
            <person name="Petersen F."/>
            <person name="Wong J."/>
        </authorList>
    </citation>
    <scope>NUCLEOTIDE SEQUENCE</scope>
    <source>
        <strain evidence="1">GSM-AAB239-AS_SAM_17_03QT</strain>
        <tissue evidence="1">Leaf</tissue>
    </source>
</reference>
<proteinExistence type="predicted"/>
<dbReference type="AlphaFoldDB" id="A0AAX6I9R1"/>
<dbReference type="Proteomes" id="UP001140949">
    <property type="component" value="Unassembled WGS sequence"/>
</dbReference>
<evidence type="ECO:0000313" key="1">
    <source>
        <dbReference type="EMBL" id="KAJ6849992.1"/>
    </source>
</evidence>
<name>A0AAX6I9R1_IRIPA</name>
<keyword evidence="2" id="KW-1185">Reference proteome</keyword>
<sequence>MEMLVCVKIGKKWIQNTCSATYTSFVDIPS</sequence>
<gene>
    <name evidence="1" type="ORF">M6B38_269210</name>
</gene>
<evidence type="ECO:0000313" key="2">
    <source>
        <dbReference type="Proteomes" id="UP001140949"/>
    </source>
</evidence>
<comment type="caution">
    <text evidence="1">The sequence shown here is derived from an EMBL/GenBank/DDBJ whole genome shotgun (WGS) entry which is preliminary data.</text>
</comment>
<reference evidence="1" key="1">
    <citation type="journal article" date="2023" name="GigaByte">
        <title>Genome assembly of the bearded iris, Iris pallida Lam.</title>
        <authorList>
            <person name="Bruccoleri R.E."/>
            <person name="Oakeley E.J."/>
            <person name="Faust A.M.E."/>
            <person name="Altorfer M."/>
            <person name="Dessus-Babus S."/>
            <person name="Burckhardt D."/>
            <person name="Oertli M."/>
            <person name="Naumann U."/>
            <person name="Petersen F."/>
            <person name="Wong J."/>
        </authorList>
    </citation>
    <scope>NUCLEOTIDE SEQUENCE</scope>
    <source>
        <strain evidence="1">GSM-AAB239-AS_SAM_17_03QT</strain>
    </source>
</reference>
<dbReference type="EMBL" id="JANAVB010003398">
    <property type="protein sequence ID" value="KAJ6849992.1"/>
    <property type="molecule type" value="Genomic_DNA"/>
</dbReference>
<organism evidence="1 2">
    <name type="scientific">Iris pallida</name>
    <name type="common">Sweet iris</name>
    <dbReference type="NCBI Taxonomy" id="29817"/>
    <lineage>
        <taxon>Eukaryota</taxon>
        <taxon>Viridiplantae</taxon>
        <taxon>Streptophyta</taxon>
        <taxon>Embryophyta</taxon>
        <taxon>Tracheophyta</taxon>
        <taxon>Spermatophyta</taxon>
        <taxon>Magnoliopsida</taxon>
        <taxon>Liliopsida</taxon>
        <taxon>Asparagales</taxon>
        <taxon>Iridaceae</taxon>
        <taxon>Iridoideae</taxon>
        <taxon>Irideae</taxon>
        <taxon>Iris</taxon>
    </lineage>
</organism>